<keyword evidence="3" id="KW-0813">Transport</keyword>
<protein>
    <submittedName>
        <fullName evidence="9">SSS family solute:Na+ symporter</fullName>
    </submittedName>
</protein>
<feature type="transmembrane region" description="Helical" evidence="8">
    <location>
        <begin position="160"/>
        <end position="179"/>
    </location>
</feature>
<dbReference type="EMBL" id="JAUSTP010000038">
    <property type="protein sequence ID" value="MDQ0191315.1"/>
    <property type="molecule type" value="Genomic_DNA"/>
</dbReference>
<evidence type="ECO:0000313" key="10">
    <source>
        <dbReference type="Proteomes" id="UP001232973"/>
    </source>
</evidence>
<evidence type="ECO:0000256" key="2">
    <source>
        <dbReference type="ARBA" id="ARBA00006434"/>
    </source>
</evidence>
<evidence type="ECO:0000256" key="6">
    <source>
        <dbReference type="ARBA" id="ARBA00023136"/>
    </source>
</evidence>
<name>A0ABT9XMF9_9BACL</name>
<comment type="similarity">
    <text evidence="2 7">Belongs to the sodium:solute symporter (SSF) (TC 2.A.21) family.</text>
</comment>
<evidence type="ECO:0000256" key="5">
    <source>
        <dbReference type="ARBA" id="ARBA00022989"/>
    </source>
</evidence>
<feature type="transmembrane region" description="Helical" evidence="8">
    <location>
        <begin position="6"/>
        <end position="25"/>
    </location>
</feature>
<feature type="transmembrane region" description="Helical" evidence="8">
    <location>
        <begin position="368"/>
        <end position="389"/>
    </location>
</feature>
<feature type="transmembrane region" description="Helical" evidence="8">
    <location>
        <begin position="319"/>
        <end position="348"/>
    </location>
</feature>
<evidence type="ECO:0000256" key="4">
    <source>
        <dbReference type="ARBA" id="ARBA00022692"/>
    </source>
</evidence>
<keyword evidence="6 8" id="KW-0472">Membrane</keyword>
<evidence type="ECO:0000256" key="7">
    <source>
        <dbReference type="RuleBase" id="RU362091"/>
    </source>
</evidence>
<feature type="transmembrane region" description="Helical" evidence="8">
    <location>
        <begin position="422"/>
        <end position="441"/>
    </location>
</feature>
<dbReference type="CDD" id="cd10322">
    <property type="entry name" value="SLC5sbd"/>
    <property type="match status" value="1"/>
</dbReference>
<keyword evidence="4 8" id="KW-0812">Transmembrane</keyword>
<evidence type="ECO:0000313" key="9">
    <source>
        <dbReference type="EMBL" id="MDQ0191315.1"/>
    </source>
</evidence>
<feature type="transmembrane region" description="Helical" evidence="8">
    <location>
        <begin position="447"/>
        <end position="466"/>
    </location>
</feature>
<dbReference type="Gene3D" id="1.20.1730.10">
    <property type="entry name" value="Sodium/glucose cotransporter"/>
    <property type="match status" value="1"/>
</dbReference>
<comment type="caution">
    <text evidence="9">The sequence shown here is derived from an EMBL/GenBank/DDBJ whole genome shotgun (WGS) entry which is preliminary data.</text>
</comment>
<feature type="transmembrane region" description="Helical" evidence="8">
    <location>
        <begin position="237"/>
        <end position="255"/>
    </location>
</feature>
<dbReference type="InterPro" id="IPR001734">
    <property type="entry name" value="Na/solute_symporter"/>
</dbReference>
<dbReference type="InterPro" id="IPR050277">
    <property type="entry name" value="Sodium:Solute_Symporter"/>
</dbReference>
<dbReference type="PANTHER" id="PTHR48086:SF8">
    <property type="entry name" value="MONOCARBOXYLIC ACID PERMEASE"/>
    <property type="match status" value="1"/>
</dbReference>
<feature type="transmembrane region" description="Helical" evidence="8">
    <location>
        <begin position="276"/>
        <end position="299"/>
    </location>
</feature>
<dbReference type="RefSeq" id="WP_274455507.1">
    <property type="nucleotide sequence ID" value="NZ_CP067097.1"/>
</dbReference>
<dbReference type="Proteomes" id="UP001232973">
    <property type="component" value="Unassembled WGS sequence"/>
</dbReference>
<feature type="transmembrane region" description="Helical" evidence="8">
    <location>
        <begin position="71"/>
        <end position="96"/>
    </location>
</feature>
<keyword evidence="10" id="KW-1185">Reference proteome</keyword>
<dbReference type="PANTHER" id="PTHR48086">
    <property type="entry name" value="SODIUM/PROLINE SYMPORTER-RELATED"/>
    <property type="match status" value="1"/>
</dbReference>
<proteinExistence type="inferred from homology"/>
<dbReference type="Pfam" id="PF00474">
    <property type="entry name" value="SSF"/>
    <property type="match status" value="1"/>
</dbReference>
<sequence length="486" mass="53146">MTTSTLALIVMAVIVLLVVVLGFVAGSDKASRESIEQWTVGGRNFGGIVIWFLIGADVYTAYTFLGLTGYGYSLGVPAFFATPYVVLAYPIAYYFLPKIWAVAKQFHMTTLADYVRERFDSRFLSALVALAGIAFLIPYIDLQLTGIENVVRVTGEISPAGVLVISFLLVGLYTYFSGIRAPAWTSVAKDLLVWVVMLILVIYLPVKWFGGWGQFLHAAQVRHPDYMSLPGHGGNHGAFWFATAAFISAASLFMWPHSSTGSLSSRTGESLRRNAIFLPFYNILLFFVTGLGILALLVVPGQTNSNAALLYLIQKSMGGFGQGIAFATIMLASLVPASLMVIAASNLLIKNIVRDVFAPNIHPRNLTFLTRLSVFLMVILALAFGILFPSSIISLQLQGVSGIVQILPAVVFSLWWRTMHRIPVGVGFIGGIVTVFLAAPLHLPGYAGFWGLVVNVAIVLILSLFLRQRETTHNEVARFLFHRERA</sequence>
<comment type="subcellular location">
    <subcellularLocation>
        <location evidence="1">Membrane</location>
        <topology evidence="1">Multi-pass membrane protein</topology>
    </subcellularLocation>
</comment>
<organism evidence="9 10">
    <name type="scientific">Alicyclobacillus cycloheptanicus</name>
    <dbReference type="NCBI Taxonomy" id="1457"/>
    <lineage>
        <taxon>Bacteria</taxon>
        <taxon>Bacillati</taxon>
        <taxon>Bacillota</taxon>
        <taxon>Bacilli</taxon>
        <taxon>Bacillales</taxon>
        <taxon>Alicyclobacillaceae</taxon>
        <taxon>Alicyclobacillus</taxon>
    </lineage>
</organism>
<evidence type="ECO:0000256" key="1">
    <source>
        <dbReference type="ARBA" id="ARBA00004141"/>
    </source>
</evidence>
<dbReference type="PROSITE" id="PS50283">
    <property type="entry name" value="NA_SOLUT_SYMP_3"/>
    <property type="match status" value="1"/>
</dbReference>
<evidence type="ECO:0000256" key="3">
    <source>
        <dbReference type="ARBA" id="ARBA00022448"/>
    </source>
</evidence>
<accession>A0ABT9XMF9</accession>
<reference evidence="9 10" key="1">
    <citation type="submission" date="2023-07" db="EMBL/GenBank/DDBJ databases">
        <title>Genomic Encyclopedia of Type Strains, Phase IV (KMG-IV): sequencing the most valuable type-strain genomes for metagenomic binning, comparative biology and taxonomic classification.</title>
        <authorList>
            <person name="Goeker M."/>
        </authorList>
    </citation>
    <scope>NUCLEOTIDE SEQUENCE [LARGE SCALE GENOMIC DNA]</scope>
    <source>
        <strain evidence="9 10">DSM 4006</strain>
    </source>
</reference>
<evidence type="ECO:0000256" key="8">
    <source>
        <dbReference type="SAM" id="Phobius"/>
    </source>
</evidence>
<feature type="transmembrane region" description="Helical" evidence="8">
    <location>
        <begin position="123"/>
        <end position="140"/>
    </location>
</feature>
<gene>
    <name evidence="9" type="ORF">J2S03_003186</name>
</gene>
<feature type="transmembrane region" description="Helical" evidence="8">
    <location>
        <begin position="191"/>
        <end position="210"/>
    </location>
</feature>
<keyword evidence="5 8" id="KW-1133">Transmembrane helix</keyword>
<dbReference type="InterPro" id="IPR038377">
    <property type="entry name" value="Na/Glc_symporter_sf"/>
</dbReference>
<feature type="transmembrane region" description="Helical" evidence="8">
    <location>
        <begin position="45"/>
        <end position="65"/>
    </location>
</feature>
<feature type="transmembrane region" description="Helical" evidence="8">
    <location>
        <begin position="395"/>
        <end position="415"/>
    </location>
</feature>